<dbReference type="SUPFAM" id="SSF53756">
    <property type="entry name" value="UDP-Glycosyltransferase/glycogen phosphorylase"/>
    <property type="match status" value="1"/>
</dbReference>
<organism evidence="3 4">
    <name type="scientific">Micromonospora nigra</name>
    <dbReference type="NCBI Taxonomy" id="145857"/>
    <lineage>
        <taxon>Bacteria</taxon>
        <taxon>Bacillati</taxon>
        <taxon>Actinomycetota</taxon>
        <taxon>Actinomycetes</taxon>
        <taxon>Micromonosporales</taxon>
        <taxon>Micromonosporaceae</taxon>
        <taxon>Micromonospora</taxon>
    </lineage>
</organism>
<keyword evidence="3" id="KW-0808">Transferase</keyword>
<evidence type="ECO:0000313" key="3">
    <source>
        <dbReference type="EMBL" id="SCL33756.1"/>
    </source>
</evidence>
<gene>
    <name evidence="3" type="ORF">GA0070616_4792</name>
</gene>
<dbReference type="EMBL" id="FMHT01000003">
    <property type="protein sequence ID" value="SCL33756.1"/>
    <property type="molecule type" value="Genomic_DNA"/>
</dbReference>
<sequence length="222" mass="23855">MNGEATTRREAHAAGQPPRLPAQRGPDGVTRTSVLVAVGTDKHPFVRLVDWLGGWHPTVADRVALTVQHGHTPAPGLPGAVPFLGHDELQSAMAGADLVVCHGGPATILEARRHGRLPIVVPRDPAHGEHVDDHQQLFARRLGEAGMVALCETRQALLDTLATALADPARFDVTVDAATEAGRHAAVRRVGTIVEELVAAAESRRRRPWWRARAGRNGEHSR</sequence>
<reference evidence="3 4" key="1">
    <citation type="submission" date="2016-06" db="EMBL/GenBank/DDBJ databases">
        <authorList>
            <person name="Kjaerup R.B."/>
            <person name="Dalgaard T.S."/>
            <person name="Juul-Madsen H.R."/>
        </authorList>
    </citation>
    <scope>NUCLEOTIDE SEQUENCE [LARGE SCALE GENOMIC DNA]</scope>
    <source>
        <strain evidence="3 4">DSM 43818</strain>
    </source>
</reference>
<dbReference type="STRING" id="145857.GA0070616_4792"/>
<dbReference type="Proteomes" id="UP000199699">
    <property type="component" value="Unassembled WGS sequence"/>
</dbReference>
<feature type="region of interest" description="Disordered" evidence="1">
    <location>
        <begin position="1"/>
        <end position="27"/>
    </location>
</feature>
<feature type="compositionally biased region" description="Basic and acidic residues" evidence="1">
    <location>
        <begin position="1"/>
        <end position="12"/>
    </location>
</feature>
<dbReference type="RefSeq" id="WP_091087376.1">
    <property type="nucleotide sequence ID" value="NZ_FMHT01000003.1"/>
</dbReference>
<dbReference type="AlphaFoldDB" id="A0A1C6SW00"/>
<evidence type="ECO:0000256" key="1">
    <source>
        <dbReference type="SAM" id="MobiDB-lite"/>
    </source>
</evidence>
<accession>A0A1C6SW00</accession>
<dbReference type="OrthoDB" id="555447at2"/>
<keyword evidence="4" id="KW-1185">Reference proteome</keyword>
<feature type="domain" description="Glycosyl transferase family 28 C-terminal" evidence="2">
    <location>
        <begin position="34"/>
        <end position="170"/>
    </location>
</feature>
<name>A0A1C6SW00_9ACTN</name>
<dbReference type="GO" id="GO:0016758">
    <property type="term" value="F:hexosyltransferase activity"/>
    <property type="evidence" value="ECO:0007669"/>
    <property type="project" value="InterPro"/>
</dbReference>
<protein>
    <submittedName>
        <fullName evidence="3">UDP-N-acetylglucosamine transferase subunit ALG13</fullName>
    </submittedName>
</protein>
<evidence type="ECO:0000259" key="2">
    <source>
        <dbReference type="Pfam" id="PF04101"/>
    </source>
</evidence>
<evidence type="ECO:0000313" key="4">
    <source>
        <dbReference type="Proteomes" id="UP000199699"/>
    </source>
</evidence>
<dbReference type="InterPro" id="IPR007235">
    <property type="entry name" value="Glyco_trans_28_C"/>
</dbReference>
<dbReference type="Gene3D" id="3.40.50.2000">
    <property type="entry name" value="Glycogen Phosphorylase B"/>
    <property type="match status" value="1"/>
</dbReference>
<dbReference type="Pfam" id="PF04101">
    <property type="entry name" value="Glyco_tran_28_C"/>
    <property type="match status" value="1"/>
</dbReference>
<proteinExistence type="predicted"/>